<dbReference type="Proteomes" id="UP000250321">
    <property type="component" value="Unassembled WGS sequence"/>
</dbReference>
<evidence type="ECO:0000313" key="2">
    <source>
        <dbReference type="EMBL" id="PQQ11236.1"/>
    </source>
</evidence>
<evidence type="ECO:0000256" key="1">
    <source>
        <dbReference type="SAM" id="Phobius"/>
    </source>
</evidence>
<dbReference type="OrthoDB" id="1434354at2759"/>
<keyword evidence="1" id="KW-1133">Transmembrane helix</keyword>
<comment type="caution">
    <text evidence="2">The sequence shown here is derived from an EMBL/GenBank/DDBJ whole genome shotgun (WGS) entry which is preliminary data.</text>
</comment>
<keyword evidence="3" id="KW-1185">Reference proteome</keyword>
<reference evidence="2 3" key="1">
    <citation type="submission" date="2018-02" db="EMBL/GenBank/DDBJ databases">
        <title>Draft genome of wild Prunus yedoensis var. nudiflora.</title>
        <authorList>
            <person name="Baek S."/>
            <person name="Kim J.-H."/>
            <person name="Choi K."/>
            <person name="Kim G.-B."/>
            <person name="Cho A."/>
            <person name="Jang H."/>
            <person name="Shin C.-H."/>
            <person name="Yu H.-J."/>
            <person name="Mun J.-H."/>
        </authorList>
    </citation>
    <scope>NUCLEOTIDE SEQUENCE [LARGE SCALE GENOMIC DNA]</scope>
    <source>
        <strain evidence="3">cv. Jeju island</strain>
        <tissue evidence="2">Leaf</tissue>
    </source>
</reference>
<organism evidence="2 3">
    <name type="scientific">Prunus yedoensis var. nudiflora</name>
    <dbReference type="NCBI Taxonomy" id="2094558"/>
    <lineage>
        <taxon>Eukaryota</taxon>
        <taxon>Viridiplantae</taxon>
        <taxon>Streptophyta</taxon>
        <taxon>Embryophyta</taxon>
        <taxon>Tracheophyta</taxon>
        <taxon>Spermatophyta</taxon>
        <taxon>Magnoliopsida</taxon>
        <taxon>eudicotyledons</taxon>
        <taxon>Gunneridae</taxon>
        <taxon>Pentapetalae</taxon>
        <taxon>rosids</taxon>
        <taxon>fabids</taxon>
        <taxon>Rosales</taxon>
        <taxon>Rosaceae</taxon>
        <taxon>Amygdaloideae</taxon>
        <taxon>Amygdaleae</taxon>
        <taxon>Prunus</taxon>
    </lineage>
</organism>
<keyword evidence="1" id="KW-0472">Membrane</keyword>
<proteinExistence type="predicted"/>
<gene>
    <name evidence="2" type="ORF">Pyn_06273</name>
</gene>
<name>A0A315AAN9_PRUYE</name>
<protein>
    <submittedName>
        <fullName evidence="2">Uncharacterized protein</fullName>
    </submittedName>
</protein>
<feature type="transmembrane region" description="Helical" evidence="1">
    <location>
        <begin position="32"/>
        <end position="52"/>
    </location>
</feature>
<accession>A0A315AAN9</accession>
<evidence type="ECO:0000313" key="3">
    <source>
        <dbReference type="Proteomes" id="UP000250321"/>
    </source>
</evidence>
<dbReference type="EMBL" id="PJQY01000406">
    <property type="protein sequence ID" value="PQQ11236.1"/>
    <property type="molecule type" value="Genomic_DNA"/>
</dbReference>
<dbReference type="AlphaFoldDB" id="A0A315AAN9"/>
<keyword evidence="1" id="KW-0812">Transmembrane</keyword>
<sequence length="58" mass="6615">MGIVSQEAIKQFQALMDQVDEPLKRTFQAAAIWFHIMDIVFIISSLAISWQFNCPTNA</sequence>